<dbReference type="Proteomes" id="UP001597231">
    <property type="component" value="Unassembled WGS sequence"/>
</dbReference>
<sequence>MTVFTRCKDLIAYSLQITNNTNRFPKKIRFTITNRLQDMVLKMYENLLMANEIFPIDQEDIRERKRYQRKTLAISKQVLFLVELSLEQGRIEPNSASYWSGLVEEIQKLTAKWM</sequence>
<dbReference type="CDD" id="cd16376">
    <property type="entry name" value="Avd_like"/>
    <property type="match status" value="1"/>
</dbReference>
<dbReference type="RefSeq" id="WP_381479480.1">
    <property type="nucleotide sequence ID" value="NZ_JBHTLT010000001.1"/>
</dbReference>
<keyword evidence="2" id="KW-1185">Reference proteome</keyword>
<evidence type="ECO:0000313" key="2">
    <source>
        <dbReference type="Proteomes" id="UP001597231"/>
    </source>
</evidence>
<name>A0ABW3TTA2_9BACL</name>
<reference evidence="2" key="1">
    <citation type="journal article" date="2019" name="Int. J. Syst. Evol. Microbiol.">
        <title>The Global Catalogue of Microorganisms (GCM) 10K type strain sequencing project: providing services to taxonomists for standard genome sequencing and annotation.</title>
        <authorList>
            <consortium name="The Broad Institute Genomics Platform"/>
            <consortium name="The Broad Institute Genome Sequencing Center for Infectious Disease"/>
            <person name="Wu L."/>
            <person name="Ma J."/>
        </authorList>
    </citation>
    <scope>NUCLEOTIDE SEQUENCE [LARGE SCALE GENOMIC DNA]</scope>
    <source>
        <strain evidence="2">CCUG 53915</strain>
    </source>
</reference>
<dbReference type="InterPro" id="IPR036583">
    <property type="entry name" value="23S_rRNA_IVS_sf"/>
</dbReference>
<comment type="caution">
    <text evidence="1">The sequence shown here is derived from an EMBL/GenBank/DDBJ whole genome shotgun (WGS) entry which is preliminary data.</text>
</comment>
<dbReference type="Gene3D" id="1.20.1440.60">
    <property type="entry name" value="23S rRNA-intervening sequence"/>
    <property type="match status" value="1"/>
</dbReference>
<organism evidence="1 2">
    <name type="scientific">Sporosarcina contaminans</name>
    <dbReference type="NCBI Taxonomy" id="633403"/>
    <lineage>
        <taxon>Bacteria</taxon>
        <taxon>Bacillati</taxon>
        <taxon>Bacillota</taxon>
        <taxon>Bacilli</taxon>
        <taxon>Bacillales</taxon>
        <taxon>Caryophanaceae</taxon>
        <taxon>Sporosarcina</taxon>
    </lineage>
</organism>
<dbReference type="EMBL" id="JBHTLT010000001">
    <property type="protein sequence ID" value="MFD1203605.1"/>
    <property type="molecule type" value="Genomic_DNA"/>
</dbReference>
<proteinExistence type="predicted"/>
<gene>
    <name evidence="1" type="ORF">ACFQ38_00440</name>
</gene>
<protein>
    <submittedName>
        <fullName evidence="1">Four helix bundle protein</fullName>
    </submittedName>
</protein>
<evidence type="ECO:0000313" key="1">
    <source>
        <dbReference type="EMBL" id="MFD1203605.1"/>
    </source>
</evidence>
<accession>A0ABW3TTA2</accession>
<dbReference type="InterPro" id="IPR055360">
    <property type="entry name" value="bAvd"/>
</dbReference>